<comment type="caution">
    <text evidence="8">The sequence shown here is derived from an EMBL/GenBank/DDBJ whole genome shotgun (WGS) entry which is preliminary data.</text>
</comment>
<dbReference type="PRINTS" id="PR00735">
    <property type="entry name" value="GLHYDRLASE8"/>
</dbReference>
<evidence type="ECO:0000256" key="3">
    <source>
        <dbReference type="ARBA" id="ARBA00012601"/>
    </source>
</evidence>
<accession>A0A7V6A546</accession>
<evidence type="ECO:0000256" key="4">
    <source>
        <dbReference type="ARBA" id="ARBA00022801"/>
    </source>
</evidence>
<dbReference type="Pfam" id="PF01270">
    <property type="entry name" value="Glyco_hydro_8"/>
    <property type="match status" value="1"/>
</dbReference>
<dbReference type="PROSITE" id="PS51257">
    <property type="entry name" value="PROKAR_LIPOPROTEIN"/>
    <property type="match status" value="1"/>
</dbReference>
<dbReference type="Gene3D" id="1.50.10.10">
    <property type="match status" value="1"/>
</dbReference>
<dbReference type="InterPro" id="IPR002037">
    <property type="entry name" value="Glyco_hydro_8"/>
</dbReference>
<evidence type="ECO:0000256" key="7">
    <source>
        <dbReference type="ARBA" id="ARBA00023326"/>
    </source>
</evidence>
<dbReference type="EC" id="3.2.1.4" evidence="3"/>
<dbReference type="GO" id="GO:0008810">
    <property type="term" value="F:cellulase activity"/>
    <property type="evidence" value="ECO:0007669"/>
    <property type="project" value="UniProtKB-EC"/>
</dbReference>
<dbReference type="GO" id="GO:0030245">
    <property type="term" value="P:cellulose catabolic process"/>
    <property type="evidence" value="ECO:0007669"/>
    <property type="project" value="UniProtKB-KW"/>
</dbReference>
<dbReference type="InterPro" id="IPR012341">
    <property type="entry name" value="6hp_glycosidase-like_sf"/>
</dbReference>
<sequence length="399" mass="44738">MAGEKMTALEGFAKWALVALLILTAGGVSSCREDGADRLPWVLQASWAGYRQHFITPEGRLVLTEQGGGTISEAQAYALLRAVWAGDEQTFGRVCQWTRANLSREASHGDHLLAWKWGKTPDGSWGVLDWNTASDADMDYALALLLASRQGWRPPPGFPDYQVLARQVARDILAKEVVELPSAALYLAPGNWHEKSPPYLINPSYFFPAAYRIFAQAGFDPRWSRLHADVYPFLERLCRGVGETPGVGLIPDWVEVRADGELTPPKERSHNFGWEAVRLPWRVALDRLWFGDLAAAKLSREQFLPFFAGEFRSRGKLLAEYDYRGKPLVEFESPVIYAGALAAGLGAGDQEFAWQMAQKILGFYQEKGNQAYFVSPDNYYANNWAWFGLALYAGWIKMF</sequence>
<dbReference type="AlphaFoldDB" id="A0A7V6A546"/>
<proteinExistence type="inferred from homology"/>
<keyword evidence="7" id="KW-0624">Polysaccharide degradation</keyword>
<organism evidence="8">
    <name type="scientific">Desulfobacca acetoxidans</name>
    <dbReference type="NCBI Taxonomy" id="60893"/>
    <lineage>
        <taxon>Bacteria</taxon>
        <taxon>Pseudomonadati</taxon>
        <taxon>Thermodesulfobacteriota</taxon>
        <taxon>Desulfobaccia</taxon>
        <taxon>Desulfobaccales</taxon>
        <taxon>Desulfobaccaceae</taxon>
        <taxon>Desulfobacca</taxon>
    </lineage>
</organism>
<comment type="catalytic activity">
    <reaction evidence="1">
        <text>Endohydrolysis of (1-&gt;4)-beta-D-glucosidic linkages in cellulose, lichenin and cereal beta-D-glucans.</text>
        <dbReference type="EC" id="3.2.1.4"/>
    </reaction>
</comment>
<keyword evidence="4" id="KW-0378">Hydrolase</keyword>
<keyword evidence="7" id="KW-0119">Carbohydrate metabolism</keyword>
<dbReference type="InterPro" id="IPR008928">
    <property type="entry name" value="6-hairpin_glycosidase_sf"/>
</dbReference>
<evidence type="ECO:0000313" key="8">
    <source>
        <dbReference type="EMBL" id="HHS30417.1"/>
    </source>
</evidence>
<comment type="similarity">
    <text evidence="2">Belongs to the glycosyl hydrolase 8 (cellulase D) family.</text>
</comment>
<gene>
    <name evidence="8" type="ORF">ENV52_12040</name>
</gene>
<dbReference type="EMBL" id="DTGR01000186">
    <property type="protein sequence ID" value="HHS30417.1"/>
    <property type="molecule type" value="Genomic_DNA"/>
</dbReference>
<keyword evidence="5" id="KW-0136">Cellulose degradation</keyword>
<evidence type="ECO:0000256" key="2">
    <source>
        <dbReference type="ARBA" id="ARBA00009209"/>
    </source>
</evidence>
<evidence type="ECO:0000256" key="5">
    <source>
        <dbReference type="ARBA" id="ARBA00023001"/>
    </source>
</evidence>
<dbReference type="SUPFAM" id="SSF48208">
    <property type="entry name" value="Six-hairpin glycosidases"/>
    <property type="match status" value="1"/>
</dbReference>
<protein>
    <recommendedName>
        <fullName evidence="3">cellulase</fullName>
        <ecNumber evidence="3">3.2.1.4</ecNumber>
    </recommendedName>
</protein>
<reference evidence="8" key="1">
    <citation type="journal article" date="2020" name="mSystems">
        <title>Genome- and Community-Level Interaction Insights into Carbon Utilization and Element Cycling Functions of Hydrothermarchaeota in Hydrothermal Sediment.</title>
        <authorList>
            <person name="Zhou Z."/>
            <person name="Liu Y."/>
            <person name="Xu W."/>
            <person name="Pan J."/>
            <person name="Luo Z.H."/>
            <person name="Li M."/>
        </authorList>
    </citation>
    <scope>NUCLEOTIDE SEQUENCE [LARGE SCALE GENOMIC DNA]</scope>
    <source>
        <strain evidence="8">SpSt-767</strain>
    </source>
</reference>
<name>A0A7V6A546_9BACT</name>
<evidence type="ECO:0000256" key="1">
    <source>
        <dbReference type="ARBA" id="ARBA00000966"/>
    </source>
</evidence>
<keyword evidence="6" id="KW-0326">Glycosidase</keyword>
<evidence type="ECO:0000256" key="6">
    <source>
        <dbReference type="ARBA" id="ARBA00023295"/>
    </source>
</evidence>